<keyword evidence="1" id="KW-0812">Transmembrane</keyword>
<dbReference type="Proteomes" id="UP000481252">
    <property type="component" value="Unassembled WGS sequence"/>
</dbReference>
<evidence type="ECO:0000313" key="3">
    <source>
        <dbReference type="Proteomes" id="UP000481252"/>
    </source>
</evidence>
<dbReference type="RefSeq" id="WP_165116059.1">
    <property type="nucleotide sequence ID" value="NZ_JAAKZG010000003.1"/>
</dbReference>
<sequence>MPLHRLHAAAGILAFILIASFWLSTAISELFGTPAAIASVKQAIVWAMLVLVPALAATGATGFRLDKGMRLPMVAAKKKRMPFIALNGMLVLLPSALFLNAEAAAGDFGTAFMTVQAIELAAGLINLTMMGFNIRDGLALSARRQTLPAVQ</sequence>
<feature type="transmembrane region" description="Helical" evidence="1">
    <location>
        <begin position="113"/>
        <end position="134"/>
    </location>
</feature>
<dbReference type="EMBL" id="JAAKZG010000003">
    <property type="protein sequence ID" value="NGN40965.1"/>
    <property type="molecule type" value="Genomic_DNA"/>
</dbReference>
<protein>
    <recommendedName>
        <fullName evidence="4">Transmembrane protein</fullName>
    </recommendedName>
</protein>
<comment type="caution">
    <text evidence="2">The sequence shown here is derived from an EMBL/GenBank/DDBJ whole genome shotgun (WGS) entry which is preliminary data.</text>
</comment>
<gene>
    <name evidence="2" type="ORF">G6N74_07805</name>
</gene>
<evidence type="ECO:0008006" key="4">
    <source>
        <dbReference type="Google" id="ProtNLM"/>
    </source>
</evidence>
<name>A0A7C9V548_9HYPH</name>
<feature type="transmembrane region" description="Helical" evidence="1">
    <location>
        <begin position="83"/>
        <end position="101"/>
    </location>
</feature>
<accession>A0A7C9V548</accession>
<proteinExistence type="predicted"/>
<keyword evidence="1" id="KW-1133">Transmembrane helix</keyword>
<evidence type="ECO:0000313" key="2">
    <source>
        <dbReference type="EMBL" id="NGN40965.1"/>
    </source>
</evidence>
<keyword evidence="3" id="KW-1185">Reference proteome</keyword>
<dbReference type="AlphaFoldDB" id="A0A7C9V548"/>
<keyword evidence="1" id="KW-0472">Membrane</keyword>
<feature type="transmembrane region" description="Helical" evidence="1">
    <location>
        <begin position="44"/>
        <end position="63"/>
    </location>
</feature>
<organism evidence="2 3">
    <name type="scientific">Mesorhizobium zhangyense</name>
    <dbReference type="NCBI Taxonomy" id="1776730"/>
    <lineage>
        <taxon>Bacteria</taxon>
        <taxon>Pseudomonadati</taxon>
        <taxon>Pseudomonadota</taxon>
        <taxon>Alphaproteobacteria</taxon>
        <taxon>Hyphomicrobiales</taxon>
        <taxon>Phyllobacteriaceae</taxon>
        <taxon>Mesorhizobium</taxon>
    </lineage>
</organism>
<reference evidence="2 3" key="1">
    <citation type="submission" date="2020-02" db="EMBL/GenBank/DDBJ databases">
        <title>Genome sequence of the type strain CGMCC 1.15528 of Mesorhizobium zhangyense.</title>
        <authorList>
            <person name="Gao J."/>
            <person name="Sun J."/>
        </authorList>
    </citation>
    <scope>NUCLEOTIDE SEQUENCE [LARGE SCALE GENOMIC DNA]</scope>
    <source>
        <strain evidence="2 3">CGMCC 1.15528</strain>
    </source>
</reference>
<evidence type="ECO:0000256" key="1">
    <source>
        <dbReference type="SAM" id="Phobius"/>
    </source>
</evidence>